<feature type="transmembrane region" description="Helical" evidence="7">
    <location>
        <begin position="43"/>
        <end position="60"/>
    </location>
</feature>
<proteinExistence type="inferred from homology"/>
<evidence type="ECO:0000256" key="6">
    <source>
        <dbReference type="ARBA" id="ARBA00023136"/>
    </source>
</evidence>
<protein>
    <submittedName>
        <fullName evidence="8">Flagellar biosynthesis protein FliR</fullName>
    </submittedName>
</protein>
<dbReference type="GO" id="GO:0006605">
    <property type="term" value="P:protein targeting"/>
    <property type="evidence" value="ECO:0007669"/>
    <property type="project" value="InterPro"/>
</dbReference>
<sequence length="267" mass="27450">MQPLLSLLQLDLSDLLIALLVFSRIGGMVLAMPGITTHVSWRLRIVITLSITAVLVPGLVDTESASVAGLLGESSWTMLIVNMAAAAGRELILGMIIGGVVQLLVSGVQLAGEMIATVSGIPLGGIEGSGEQGTPALSRLIGLLAVAVMMLAGGHRALVSALLDSFSGVAPGDASINQPLIELIIDQLTKGMGAGLRVAAPVCLTLIATQLLVGLISRTMPQINIFAVGLNLNVLAMLVVTALTIGSAGLIFQEELSLATEQLHGLW</sequence>
<dbReference type="GO" id="GO:0005886">
    <property type="term" value="C:plasma membrane"/>
    <property type="evidence" value="ECO:0007669"/>
    <property type="project" value="UniProtKB-SubCell"/>
</dbReference>
<name>A0A5C6AE60_9BACT</name>
<dbReference type="PRINTS" id="PR00953">
    <property type="entry name" value="TYPE3IMRPROT"/>
</dbReference>
<accession>A0A5C6AE60</accession>
<dbReference type="PANTHER" id="PTHR30065">
    <property type="entry name" value="FLAGELLAR BIOSYNTHETIC PROTEIN FLIR"/>
    <property type="match status" value="1"/>
</dbReference>
<dbReference type="Proteomes" id="UP000320176">
    <property type="component" value="Unassembled WGS sequence"/>
</dbReference>
<dbReference type="AlphaFoldDB" id="A0A5C6AE60"/>
<evidence type="ECO:0000256" key="7">
    <source>
        <dbReference type="SAM" id="Phobius"/>
    </source>
</evidence>
<keyword evidence="8" id="KW-0282">Flagellum</keyword>
<keyword evidence="8" id="KW-0969">Cilium</keyword>
<keyword evidence="9" id="KW-1185">Reference proteome</keyword>
<dbReference type="EMBL" id="SJPN01000006">
    <property type="protein sequence ID" value="TWT98332.1"/>
    <property type="molecule type" value="Genomic_DNA"/>
</dbReference>
<comment type="subcellular location">
    <subcellularLocation>
        <location evidence="1">Cell membrane</location>
        <topology evidence="1">Multi-pass membrane protein</topology>
    </subcellularLocation>
</comment>
<keyword evidence="5 7" id="KW-1133">Transmembrane helix</keyword>
<feature type="transmembrane region" description="Helical" evidence="7">
    <location>
        <begin position="198"/>
        <end position="216"/>
    </location>
</feature>
<evidence type="ECO:0000256" key="4">
    <source>
        <dbReference type="ARBA" id="ARBA00022692"/>
    </source>
</evidence>
<evidence type="ECO:0000256" key="2">
    <source>
        <dbReference type="ARBA" id="ARBA00009772"/>
    </source>
</evidence>
<feature type="transmembrane region" description="Helical" evidence="7">
    <location>
        <begin position="12"/>
        <end position="31"/>
    </location>
</feature>
<feature type="transmembrane region" description="Helical" evidence="7">
    <location>
        <begin position="80"/>
        <end position="105"/>
    </location>
</feature>
<organism evidence="8 9">
    <name type="scientific">Stieleria varia</name>
    <dbReference type="NCBI Taxonomy" id="2528005"/>
    <lineage>
        <taxon>Bacteria</taxon>
        <taxon>Pseudomonadati</taxon>
        <taxon>Planctomycetota</taxon>
        <taxon>Planctomycetia</taxon>
        <taxon>Pirellulales</taxon>
        <taxon>Pirellulaceae</taxon>
        <taxon>Stieleria</taxon>
    </lineage>
</organism>
<gene>
    <name evidence="8" type="ORF">Pla52n_48440</name>
</gene>
<keyword evidence="8" id="KW-0966">Cell projection</keyword>
<feature type="transmembrane region" description="Helical" evidence="7">
    <location>
        <begin position="228"/>
        <end position="252"/>
    </location>
</feature>
<reference evidence="8 9" key="1">
    <citation type="submission" date="2019-02" db="EMBL/GenBank/DDBJ databases">
        <title>Deep-cultivation of Planctomycetes and their phenomic and genomic characterization uncovers novel biology.</title>
        <authorList>
            <person name="Wiegand S."/>
            <person name="Jogler M."/>
            <person name="Boedeker C."/>
            <person name="Pinto D."/>
            <person name="Vollmers J."/>
            <person name="Rivas-Marin E."/>
            <person name="Kohn T."/>
            <person name="Peeters S.H."/>
            <person name="Heuer A."/>
            <person name="Rast P."/>
            <person name="Oberbeckmann S."/>
            <person name="Bunk B."/>
            <person name="Jeske O."/>
            <person name="Meyerdierks A."/>
            <person name="Storesund J.E."/>
            <person name="Kallscheuer N."/>
            <person name="Luecker S."/>
            <person name="Lage O.M."/>
            <person name="Pohl T."/>
            <person name="Merkel B.J."/>
            <person name="Hornburger P."/>
            <person name="Mueller R.-W."/>
            <person name="Bruemmer F."/>
            <person name="Labrenz M."/>
            <person name="Spormann A.M."/>
            <person name="Op Den Camp H."/>
            <person name="Overmann J."/>
            <person name="Amann R."/>
            <person name="Jetten M.S.M."/>
            <person name="Mascher T."/>
            <person name="Medema M.H."/>
            <person name="Devos D.P."/>
            <person name="Kaster A.-K."/>
            <person name="Ovreas L."/>
            <person name="Rohde M."/>
            <person name="Galperin M.Y."/>
            <person name="Jogler C."/>
        </authorList>
    </citation>
    <scope>NUCLEOTIDE SEQUENCE [LARGE SCALE GENOMIC DNA]</scope>
    <source>
        <strain evidence="8 9">Pla52n</strain>
    </source>
</reference>
<evidence type="ECO:0000256" key="5">
    <source>
        <dbReference type="ARBA" id="ARBA00022989"/>
    </source>
</evidence>
<keyword evidence="3" id="KW-1003">Cell membrane</keyword>
<keyword evidence="6 7" id="KW-0472">Membrane</keyword>
<dbReference type="Pfam" id="PF01311">
    <property type="entry name" value="Bac_export_1"/>
    <property type="match status" value="1"/>
</dbReference>
<comment type="caution">
    <text evidence="8">The sequence shown here is derived from an EMBL/GenBank/DDBJ whole genome shotgun (WGS) entry which is preliminary data.</text>
</comment>
<feature type="transmembrane region" description="Helical" evidence="7">
    <location>
        <begin position="140"/>
        <end position="163"/>
    </location>
</feature>
<evidence type="ECO:0000313" key="9">
    <source>
        <dbReference type="Proteomes" id="UP000320176"/>
    </source>
</evidence>
<dbReference type="RefSeq" id="WP_197454871.1">
    <property type="nucleotide sequence ID" value="NZ_CP151726.1"/>
</dbReference>
<evidence type="ECO:0000256" key="3">
    <source>
        <dbReference type="ARBA" id="ARBA00022475"/>
    </source>
</evidence>
<comment type="similarity">
    <text evidence="2">Belongs to the FliR/MopE/SpaR family.</text>
</comment>
<keyword evidence="4 7" id="KW-0812">Transmembrane</keyword>
<dbReference type="InterPro" id="IPR002010">
    <property type="entry name" value="T3SS_IM_R"/>
</dbReference>
<dbReference type="PANTHER" id="PTHR30065:SF1">
    <property type="entry name" value="SURFACE PRESENTATION OF ANTIGENS PROTEIN SPAR"/>
    <property type="match status" value="1"/>
</dbReference>
<evidence type="ECO:0000313" key="8">
    <source>
        <dbReference type="EMBL" id="TWT98332.1"/>
    </source>
</evidence>
<evidence type="ECO:0000256" key="1">
    <source>
        <dbReference type="ARBA" id="ARBA00004651"/>
    </source>
</evidence>